<dbReference type="SUPFAM" id="SSF54909">
    <property type="entry name" value="Dimeric alpha+beta barrel"/>
    <property type="match status" value="1"/>
</dbReference>
<accession>A0A0D2E6G8</accession>
<evidence type="ECO:0000259" key="2">
    <source>
        <dbReference type="Pfam" id="PF07110"/>
    </source>
</evidence>
<evidence type="ECO:0000313" key="4">
    <source>
        <dbReference type="Proteomes" id="UP000053029"/>
    </source>
</evidence>
<dbReference type="HOGENOM" id="CLU_115019_0_1_1"/>
<proteinExistence type="inferred from homology"/>
<dbReference type="InterPro" id="IPR009799">
    <property type="entry name" value="EthD_dom"/>
</dbReference>
<dbReference type="AlphaFoldDB" id="A0A0D2E6G8"/>
<keyword evidence="4" id="KW-1185">Reference proteome</keyword>
<dbReference type="GO" id="GO:0016491">
    <property type="term" value="F:oxidoreductase activity"/>
    <property type="evidence" value="ECO:0007669"/>
    <property type="project" value="InterPro"/>
</dbReference>
<dbReference type="Gene3D" id="3.30.70.100">
    <property type="match status" value="1"/>
</dbReference>
<dbReference type="GeneID" id="25300578"/>
<sequence length="137" mass="15443">MALVRRKASMTPEEYSRHWREVHAPIVSPWLAKHGVLKYRQVHINPDSNKIMNGNAHGGNAHGGTLKVIDKDLGFDGILEVQVPSWESFRKALEDPYYVEVVRPDEQKFFDEKQIVWSLGSDYTGVDGGKALVGVEV</sequence>
<dbReference type="VEuPathDB" id="FungiDB:Z517_01088"/>
<dbReference type="OrthoDB" id="3454835at2759"/>
<feature type="domain" description="EthD" evidence="2">
    <location>
        <begin position="7"/>
        <end position="112"/>
    </location>
</feature>
<dbReference type="STRING" id="1442368.A0A0D2E6G8"/>
<organism evidence="3 4">
    <name type="scientific">Fonsecaea pedrosoi CBS 271.37</name>
    <dbReference type="NCBI Taxonomy" id="1442368"/>
    <lineage>
        <taxon>Eukaryota</taxon>
        <taxon>Fungi</taxon>
        <taxon>Dikarya</taxon>
        <taxon>Ascomycota</taxon>
        <taxon>Pezizomycotina</taxon>
        <taxon>Eurotiomycetes</taxon>
        <taxon>Chaetothyriomycetidae</taxon>
        <taxon>Chaetothyriales</taxon>
        <taxon>Herpotrichiellaceae</taxon>
        <taxon>Fonsecaea</taxon>
    </lineage>
</organism>
<dbReference type="RefSeq" id="XP_013289504.1">
    <property type="nucleotide sequence ID" value="XM_013434050.1"/>
</dbReference>
<evidence type="ECO:0000256" key="1">
    <source>
        <dbReference type="ARBA" id="ARBA00005986"/>
    </source>
</evidence>
<dbReference type="Pfam" id="PF07110">
    <property type="entry name" value="EthD"/>
    <property type="match status" value="1"/>
</dbReference>
<comment type="similarity">
    <text evidence="1">Belongs to the tpcK family.</text>
</comment>
<dbReference type="InterPro" id="IPR011008">
    <property type="entry name" value="Dimeric_a/b-barrel"/>
</dbReference>
<evidence type="ECO:0000313" key="3">
    <source>
        <dbReference type="EMBL" id="KIW85696.1"/>
    </source>
</evidence>
<reference evidence="3 4" key="1">
    <citation type="submission" date="2015-01" db="EMBL/GenBank/DDBJ databases">
        <title>The Genome Sequence of Fonsecaea pedrosoi CBS 271.37.</title>
        <authorList>
            <consortium name="The Broad Institute Genomics Platform"/>
            <person name="Cuomo C."/>
            <person name="de Hoog S."/>
            <person name="Gorbushina A."/>
            <person name="Stielow B."/>
            <person name="Teixiera M."/>
            <person name="Abouelleil A."/>
            <person name="Chapman S.B."/>
            <person name="Priest M."/>
            <person name="Young S.K."/>
            <person name="Wortman J."/>
            <person name="Nusbaum C."/>
            <person name="Birren B."/>
        </authorList>
    </citation>
    <scope>NUCLEOTIDE SEQUENCE [LARGE SCALE GENOMIC DNA]</scope>
    <source>
        <strain evidence="3 4">CBS 271.37</strain>
    </source>
</reference>
<gene>
    <name evidence="3" type="ORF">Z517_01088</name>
</gene>
<dbReference type="Proteomes" id="UP000053029">
    <property type="component" value="Unassembled WGS sequence"/>
</dbReference>
<protein>
    <recommendedName>
        <fullName evidence="2">EthD domain-containing protein</fullName>
    </recommendedName>
</protein>
<dbReference type="EMBL" id="KN846969">
    <property type="protein sequence ID" value="KIW85696.1"/>
    <property type="molecule type" value="Genomic_DNA"/>
</dbReference>
<name>A0A0D2E6G8_9EURO</name>